<feature type="transmembrane region" description="Helical" evidence="5">
    <location>
        <begin position="7"/>
        <end position="27"/>
    </location>
</feature>
<evidence type="ECO:0000256" key="5">
    <source>
        <dbReference type="SAM" id="Phobius"/>
    </source>
</evidence>
<evidence type="ECO:0000313" key="6">
    <source>
        <dbReference type="EMBL" id="GAA0174355.1"/>
    </source>
</evidence>
<sequence>MARTTPFHIFTLSIFLISSIITIISAVDDDHYAFVKAIDKKKLGLKKEKLSHFKLYWHDVVSGPSPTSIMVVKPPSNSSTGFGLINMIDNPLTMGPELSSEVVGRAQGIYASASQKDIGLLMVMNFAFTEGKYNGSTISILGRNSVFDKVREMTVIGGSGVLRFARGYAQATTNKFDLNTGDATVEYNVYVMHY</sequence>
<dbReference type="InterPro" id="IPR044859">
    <property type="entry name" value="Allene_oxi_cyc_Dirigent"/>
</dbReference>
<dbReference type="EMBL" id="BAABME010009042">
    <property type="protein sequence ID" value="GAA0174355.1"/>
    <property type="molecule type" value="Genomic_DNA"/>
</dbReference>
<accession>A0AAV3RDI7</accession>
<comment type="function">
    <text evidence="4">Dirigent proteins impart stereoselectivity on the phenoxy radical-coupling reaction, yielding optically active lignans from two molecules of coniferyl alcohol in the biosynthesis of lignans, flavonolignans, and alkaloids and thus plays a central role in plant secondary metabolism.</text>
</comment>
<name>A0AAV3RDI7_LITER</name>
<comment type="caution">
    <text evidence="6">The sequence shown here is derived from an EMBL/GenBank/DDBJ whole genome shotgun (WGS) entry which is preliminary data.</text>
</comment>
<evidence type="ECO:0000313" key="7">
    <source>
        <dbReference type="Proteomes" id="UP001454036"/>
    </source>
</evidence>
<dbReference type="Gene3D" id="2.40.480.10">
    <property type="entry name" value="Allene oxide cyclase-like"/>
    <property type="match status" value="1"/>
</dbReference>
<dbReference type="PANTHER" id="PTHR21495">
    <property type="entry name" value="NUCLEOPORIN-RELATED"/>
    <property type="match status" value="1"/>
</dbReference>
<keyword evidence="4" id="KW-0052">Apoplast</keyword>
<evidence type="ECO:0000256" key="2">
    <source>
        <dbReference type="ARBA" id="ARBA00011738"/>
    </source>
</evidence>
<keyword evidence="7" id="KW-1185">Reference proteome</keyword>
<evidence type="ECO:0000256" key="3">
    <source>
        <dbReference type="ARBA" id="ARBA00022525"/>
    </source>
</evidence>
<dbReference type="Proteomes" id="UP001454036">
    <property type="component" value="Unassembled WGS sequence"/>
</dbReference>
<comment type="subcellular location">
    <subcellularLocation>
        <location evidence="4">Secreted</location>
        <location evidence="4">Extracellular space</location>
        <location evidence="4">Apoplast</location>
    </subcellularLocation>
</comment>
<dbReference type="GO" id="GO:0009699">
    <property type="term" value="P:phenylpropanoid biosynthetic process"/>
    <property type="evidence" value="ECO:0007669"/>
    <property type="project" value="UniProtKB-ARBA"/>
</dbReference>
<reference evidence="6 7" key="1">
    <citation type="submission" date="2024-01" db="EMBL/GenBank/DDBJ databases">
        <title>The complete chloroplast genome sequence of Lithospermum erythrorhizon: insights into the phylogenetic relationship among Boraginaceae species and the maternal lineages of purple gromwells.</title>
        <authorList>
            <person name="Okada T."/>
            <person name="Watanabe K."/>
        </authorList>
    </citation>
    <scope>NUCLEOTIDE SEQUENCE [LARGE SCALE GENOMIC DNA]</scope>
</reference>
<dbReference type="AlphaFoldDB" id="A0AAV3RDI7"/>
<gene>
    <name evidence="6" type="ORF">LIER_27760</name>
</gene>
<comment type="subunit">
    <text evidence="2 4">Homodimer.</text>
</comment>
<keyword evidence="5" id="KW-1133">Transmembrane helix</keyword>
<keyword evidence="3 4" id="KW-0964">Secreted</keyword>
<proteinExistence type="inferred from homology"/>
<organism evidence="6 7">
    <name type="scientific">Lithospermum erythrorhizon</name>
    <name type="common">Purple gromwell</name>
    <name type="synonym">Lithospermum officinale var. erythrorhizon</name>
    <dbReference type="NCBI Taxonomy" id="34254"/>
    <lineage>
        <taxon>Eukaryota</taxon>
        <taxon>Viridiplantae</taxon>
        <taxon>Streptophyta</taxon>
        <taxon>Embryophyta</taxon>
        <taxon>Tracheophyta</taxon>
        <taxon>Spermatophyta</taxon>
        <taxon>Magnoliopsida</taxon>
        <taxon>eudicotyledons</taxon>
        <taxon>Gunneridae</taxon>
        <taxon>Pentapetalae</taxon>
        <taxon>asterids</taxon>
        <taxon>lamiids</taxon>
        <taxon>Boraginales</taxon>
        <taxon>Boraginaceae</taxon>
        <taxon>Boraginoideae</taxon>
        <taxon>Lithospermeae</taxon>
        <taxon>Lithospermum</taxon>
    </lineage>
</organism>
<keyword evidence="5" id="KW-0812">Transmembrane</keyword>
<protein>
    <recommendedName>
        <fullName evidence="4">Dirigent protein</fullName>
    </recommendedName>
</protein>
<dbReference type="InterPro" id="IPR004265">
    <property type="entry name" value="Dirigent"/>
</dbReference>
<dbReference type="Pfam" id="PF03018">
    <property type="entry name" value="Dirigent"/>
    <property type="match status" value="1"/>
</dbReference>
<evidence type="ECO:0000256" key="1">
    <source>
        <dbReference type="ARBA" id="ARBA00010746"/>
    </source>
</evidence>
<dbReference type="GO" id="GO:0048046">
    <property type="term" value="C:apoplast"/>
    <property type="evidence" value="ECO:0007669"/>
    <property type="project" value="UniProtKB-SubCell"/>
</dbReference>
<evidence type="ECO:0000256" key="4">
    <source>
        <dbReference type="RuleBase" id="RU363099"/>
    </source>
</evidence>
<keyword evidence="5" id="KW-0472">Membrane</keyword>
<comment type="similarity">
    <text evidence="1 4">Belongs to the plant dirigent protein family.</text>
</comment>